<keyword evidence="5" id="KW-1185">Reference proteome</keyword>
<dbReference type="Pfam" id="PF04488">
    <property type="entry name" value="Gly_transf_sug"/>
    <property type="match status" value="1"/>
</dbReference>
<dbReference type="PANTHER" id="PTHR31834:SF1">
    <property type="entry name" value="INITIATION-SPECIFIC ALPHA-1,6-MANNOSYLTRANSFERASE"/>
    <property type="match status" value="1"/>
</dbReference>
<dbReference type="SUPFAM" id="SSF53448">
    <property type="entry name" value="Nucleotide-diphospho-sugar transferases"/>
    <property type="match status" value="1"/>
</dbReference>
<evidence type="ECO:0000256" key="2">
    <source>
        <dbReference type="SAM" id="MobiDB-lite"/>
    </source>
</evidence>
<protein>
    <submittedName>
        <fullName evidence="4">Glycosyltransferase family 32 protein</fullName>
    </submittedName>
</protein>
<dbReference type="RefSeq" id="XP_062658108.1">
    <property type="nucleotide sequence ID" value="XM_062804125.1"/>
</dbReference>
<dbReference type="GeneID" id="87841073"/>
<dbReference type="AlphaFoldDB" id="A0AAE0HDL0"/>
<evidence type="ECO:0000313" key="5">
    <source>
        <dbReference type="Proteomes" id="UP001278766"/>
    </source>
</evidence>
<evidence type="ECO:0000313" key="4">
    <source>
        <dbReference type="EMBL" id="KAK3294594.1"/>
    </source>
</evidence>
<keyword evidence="3" id="KW-1133">Transmembrane helix</keyword>
<dbReference type="EMBL" id="JAUEPN010000005">
    <property type="protein sequence ID" value="KAK3294594.1"/>
    <property type="molecule type" value="Genomic_DNA"/>
</dbReference>
<evidence type="ECO:0000256" key="1">
    <source>
        <dbReference type="ARBA" id="ARBA00009003"/>
    </source>
</evidence>
<dbReference type="PANTHER" id="PTHR31834">
    <property type="entry name" value="INITIATION-SPECIFIC ALPHA-1,6-MANNOSYLTRANSFERASE"/>
    <property type="match status" value="1"/>
</dbReference>
<keyword evidence="3" id="KW-0812">Transmembrane</keyword>
<feature type="region of interest" description="Disordered" evidence="2">
    <location>
        <begin position="99"/>
        <end position="123"/>
    </location>
</feature>
<gene>
    <name evidence="4" type="ORF">B0H64DRAFT_401075</name>
</gene>
<accession>A0AAE0HDL0</accession>
<reference evidence="4" key="1">
    <citation type="journal article" date="2023" name="Mol. Phylogenet. Evol.">
        <title>Genome-scale phylogeny and comparative genomics of the fungal order Sordariales.</title>
        <authorList>
            <person name="Hensen N."/>
            <person name="Bonometti L."/>
            <person name="Westerberg I."/>
            <person name="Brannstrom I.O."/>
            <person name="Guillou S."/>
            <person name="Cros-Aarteil S."/>
            <person name="Calhoun S."/>
            <person name="Haridas S."/>
            <person name="Kuo A."/>
            <person name="Mondo S."/>
            <person name="Pangilinan J."/>
            <person name="Riley R."/>
            <person name="LaButti K."/>
            <person name="Andreopoulos B."/>
            <person name="Lipzen A."/>
            <person name="Chen C."/>
            <person name="Yan M."/>
            <person name="Daum C."/>
            <person name="Ng V."/>
            <person name="Clum A."/>
            <person name="Steindorff A."/>
            <person name="Ohm R.A."/>
            <person name="Martin F."/>
            <person name="Silar P."/>
            <person name="Natvig D.O."/>
            <person name="Lalanne C."/>
            <person name="Gautier V."/>
            <person name="Ament-Velasquez S.L."/>
            <person name="Kruys A."/>
            <person name="Hutchinson M.I."/>
            <person name="Powell A.J."/>
            <person name="Barry K."/>
            <person name="Miller A.N."/>
            <person name="Grigoriev I.V."/>
            <person name="Debuchy R."/>
            <person name="Gladieux P."/>
            <person name="Hiltunen Thoren M."/>
            <person name="Johannesson H."/>
        </authorList>
    </citation>
    <scope>NUCLEOTIDE SEQUENCE</scope>
    <source>
        <strain evidence="4">CBS 168.71</strain>
    </source>
</reference>
<dbReference type="GO" id="GO:0000009">
    <property type="term" value="F:alpha-1,6-mannosyltransferase activity"/>
    <property type="evidence" value="ECO:0007669"/>
    <property type="project" value="InterPro"/>
</dbReference>
<dbReference type="InterPro" id="IPR039367">
    <property type="entry name" value="Och1-like"/>
</dbReference>
<dbReference type="InterPro" id="IPR007577">
    <property type="entry name" value="GlycoTrfase_DXD_sugar-bd_CS"/>
</dbReference>
<feature type="transmembrane region" description="Helical" evidence="3">
    <location>
        <begin position="28"/>
        <end position="49"/>
    </location>
</feature>
<name>A0AAE0HDL0_9PEZI</name>
<proteinExistence type="inferred from homology"/>
<keyword evidence="3" id="KW-0472">Membrane</keyword>
<dbReference type="GO" id="GO:0000136">
    <property type="term" value="C:mannan polymerase complex"/>
    <property type="evidence" value="ECO:0007669"/>
    <property type="project" value="TreeGrafter"/>
</dbReference>
<dbReference type="InterPro" id="IPR029044">
    <property type="entry name" value="Nucleotide-diphossugar_trans"/>
</dbReference>
<comment type="caution">
    <text evidence="4">The sequence shown here is derived from an EMBL/GenBank/DDBJ whole genome shotgun (WGS) entry which is preliminary data.</text>
</comment>
<organism evidence="4 5">
    <name type="scientific">Chaetomium fimeti</name>
    <dbReference type="NCBI Taxonomy" id="1854472"/>
    <lineage>
        <taxon>Eukaryota</taxon>
        <taxon>Fungi</taxon>
        <taxon>Dikarya</taxon>
        <taxon>Ascomycota</taxon>
        <taxon>Pezizomycotina</taxon>
        <taxon>Sordariomycetes</taxon>
        <taxon>Sordariomycetidae</taxon>
        <taxon>Sordariales</taxon>
        <taxon>Chaetomiaceae</taxon>
        <taxon>Chaetomium</taxon>
    </lineage>
</organism>
<evidence type="ECO:0000256" key="3">
    <source>
        <dbReference type="SAM" id="Phobius"/>
    </source>
</evidence>
<reference evidence="4" key="2">
    <citation type="submission" date="2023-06" db="EMBL/GenBank/DDBJ databases">
        <authorList>
            <consortium name="Lawrence Berkeley National Laboratory"/>
            <person name="Haridas S."/>
            <person name="Hensen N."/>
            <person name="Bonometti L."/>
            <person name="Westerberg I."/>
            <person name="Brannstrom I.O."/>
            <person name="Guillou S."/>
            <person name="Cros-Aarteil S."/>
            <person name="Calhoun S."/>
            <person name="Kuo A."/>
            <person name="Mondo S."/>
            <person name="Pangilinan J."/>
            <person name="Riley R."/>
            <person name="Labutti K."/>
            <person name="Andreopoulos B."/>
            <person name="Lipzen A."/>
            <person name="Chen C."/>
            <person name="Yanf M."/>
            <person name="Daum C."/>
            <person name="Ng V."/>
            <person name="Clum A."/>
            <person name="Steindorff A."/>
            <person name="Ohm R."/>
            <person name="Martin F."/>
            <person name="Silar P."/>
            <person name="Natvig D."/>
            <person name="Lalanne C."/>
            <person name="Gautier V."/>
            <person name="Ament-Velasquez S.L."/>
            <person name="Kruys A."/>
            <person name="Hutchinson M.I."/>
            <person name="Powell A.J."/>
            <person name="Barry K."/>
            <person name="Miller A.N."/>
            <person name="Grigoriev I.V."/>
            <person name="Debuchy R."/>
            <person name="Gladieux P."/>
            <person name="Thoren M.H."/>
            <person name="Johannesson H."/>
        </authorList>
    </citation>
    <scope>NUCLEOTIDE SEQUENCE</scope>
    <source>
        <strain evidence="4">CBS 168.71</strain>
    </source>
</reference>
<sequence length="404" mass="43874">MAQQNELVASSSWPAQFLHYVSRRRQRFYGVIAVALVMLAAATFIYGGFATGIDFGSYVPRPKAALPPAHNDGAAGTVVPTGAHGGDAVQTQIPTAPVTQTQTQTGDDAGHPAQTQTQTPPVAVQPGIPAKIWQILLPKSSSKSKESFVADPQILSDTPTWLAMNTDYVYTLVGQKGGDEFVRKHFGTDQRIVDAYTGMPNVGMKSDLLRYLILSAEGGVYTDTDTVALRPIDEWVPEGVRDKAAVVVGIEWDRRDGPGWTDISHWVQFCQWTIAAAPGHPVFGKMVERILASLDDLAAAHGVPFGQLAKLDSFEVMNSTGPAAWTDVVFAQLQEYDPSLTDTKDLSYMDEPKLIGDILVLSIDGFGMGQPHSKSTNDGTVPEDALVRHLFKGAWRGDKRKRRI</sequence>
<dbReference type="Proteomes" id="UP001278766">
    <property type="component" value="Unassembled WGS sequence"/>
</dbReference>
<dbReference type="Gene3D" id="3.90.550.20">
    <property type="match status" value="1"/>
</dbReference>
<dbReference type="GO" id="GO:0006487">
    <property type="term" value="P:protein N-linked glycosylation"/>
    <property type="evidence" value="ECO:0007669"/>
    <property type="project" value="TreeGrafter"/>
</dbReference>
<comment type="similarity">
    <text evidence="1">Belongs to the glycosyltransferase 32 family.</text>
</comment>
<feature type="compositionally biased region" description="Low complexity" evidence="2">
    <location>
        <begin position="112"/>
        <end position="123"/>
    </location>
</feature>